<reference evidence="1 2" key="1">
    <citation type="submission" date="2017-08" db="EMBL/GenBank/DDBJ databases">
        <title>Virgibacillus indicus sp. nov. and Virgibacillus profoundi sp. nov, two moderately halophilic bacteria isolated from marine sediment by using the Microfluidic Streak Plate.</title>
        <authorList>
            <person name="Xu B."/>
            <person name="Hu B."/>
            <person name="Wang J."/>
            <person name="Zhu Y."/>
            <person name="Huang L."/>
            <person name="Du W."/>
            <person name="Huang Y."/>
        </authorList>
    </citation>
    <scope>NUCLEOTIDE SEQUENCE [LARGE SCALE GENOMIC DNA]</scope>
    <source>
        <strain evidence="1 2">IO3-P3-H5</strain>
    </source>
</reference>
<dbReference type="EMBL" id="NPOA01000008">
    <property type="protein sequence ID" value="PAV29254.1"/>
    <property type="molecule type" value="Genomic_DNA"/>
</dbReference>
<keyword evidence="2" id="KW-1185">Reference proteome</keyword>
<dbReference type="Pfam" id="PF20911">
    <property type="entry name" value="GP7"/>
    <property type="match status" value="1"/>
</dbReference>
<accession>A0A2A2IDA8</accession>
<comment type="caution">
    <text evidence="1">The sequence shown here is derived from an EMBL/GenBank/DDBJ whole genome shotgun (WGS) entry which is preliminary data.</text>
</comment>
<sequence>MSLTLPEAAKLATDTLQRGVIETYARNSAVLEMLPFMNIEGNAYAYNQEETLPGVGFRGVNEAYEESTGVINQLSESLIIMGGDLDTDRFLVQTNGNQVRAAQDAMKIKSAALSYTDHFFNGDVDVTPLGFDGLKKRLVDDQVIQVGANGMNLTLPMLDALIDQVEGGPDVIYLNKELRRDLKYLIQNDDGYTENDYDAFGRKVFRYGGVPIKIIETNEKNEDIIGFNETLGTNNEVASIYAIKFGAEQYVSGLQNGGLSVKDLGELQKKPSLRTRVEWFTGLGVFHPKAAARLKGITRRNYK</sequence>
<dbReference type="SUPFAM" id="SSF56563">
    <property type="entry name" value="Major capsid protein gp5"/>
    <property type="match status" value="1"/>
</dbReference>
<dbReference type="NCBIfam" id="NF045672">
    <property type="entry name" value="MCP_gp7_epsi_15"/>
    <property type="match status" value="1"/>
</dbReference>
<name>A0A2A2IDA8_9BACI</name>
<dbReference type="RefSeq" id="WP_095655925.1">
    <property type="nucleotide sequence ID" value="NZ_NPOA01000008.1"/>
</dbReference>
<dbReference type="AlphaFoldDB" id="A0A2A2IDA8"/>
<organism evidence="1 2">
    <name type="scientific">Virgibacillus profundi</name>
    <dbReference type="NCBI Taxonomy" id="2024555"/>
    <lineage>
        <taxon>Bacteria</taxon>
        <taxon>Bacillati</taxon>
        <taxon>Bacillota</taxon>
        <taxon>Bacilli</taxon>
        <taxon>Bacillales</taxon>
        <taxon>Bacillaceae</taxon>
        <taxon>Virgibacillus</taxon>
    </lineage>
</organism>
<dbReference type="Proteomes" id="UP000218887">
    <property type="component" value="Unassembled WGS sequence"/>
</dbReference>
<gene>
    <name evidence="1" type="ORF">CIL05_12725</name>
</gene>
<dbReference type="InterPro" id="IPR048813">
    <property type="entry name" value="GP7-like"/>
</dbReference>
<proteinExistence type="predicted"/>
<protein>
    <submittedName>
        <fullName evidence="1">Phage major capsid protein</fullName>
    </submittedName>
</protein>
<evidence type="ECO:0000313" key="2">
    <source>
        <dbReference type="Proteomes" id="UP000218887"/>
    </source>
</evidence>
<dbReference type="OrthoDB" id="3514784at2"/>
<evidence type="ECO:0000313" key="1">
    <source>
        <dbReference type="EMBL" id="PAV29254.1"/>
    </source>
</evidence>